<feature type="domain" description="Prokaryotic glutathione synthetase ATP-binding" evidence="1">
    <location>
        <begin position="120"/>
        <end position="248"/>
    </location>
</feature>
<evidence type="ECO:0000313" key="3">
    <source>
        <dbReference type="Proteomes" id="UP000304912"/>
    </source>
</evidence>
<dbReference type="InterPro" id="IPR004218">
    <property type="entry name" value="GSHS_ATP-bd"/>
</dbReference>
<dbReference type="SUPFAM" id="SSF56059">
    <property type="entry name" value="Glutathione synthetase ATP-binding domain-like"/>
    <property type="match status" value="1"/>
</dbReference>
<dbReference type="RefSeq" id="WP_139754859.1">
    <property type="nucleotide sequence ID" value="NZ_CP039852.1"/>
</dbReference>
<dbReference type="AlphaFoldDB" id="A0A5B7Y9U1"/>
<gene>
    <name evidence="2" type="ORF">FBQ74_00780</name>
</gene>
<reference evidence="2 3" key="1">
    <citation type="submission" date="2019-04" db="EMBL/GenBank/DDBJ databases">
        <title>Salinimonas iocasae sp. nov., a halophilic bacterium isolated from the outer tube casing of tubeworms in Okinawa Trough.</title>
        <authorList>
            <person name="Zhang H."/>
            <person name="Wang H."/>
            <person name="Li C."/>
        </authorList>
    </citation>
    <scope>NUCLEOTIDE SEQUENCE [LARGE SCALE GENOMIC DNA]</scope>
    <source>
        <strain evidence="2 3">KX18D6</strain>
    </source>
</reference>
<dbReference type="Proteomes" id="UP000304912">
    <property type="component" value="Chromosome"/>
</dbReference>
<evidence type="ECO:0000313" key="2">
    <source>
        <dbReference type="EMBL" id="QCZ92096.1"/>
    </source>
</evidence>
<name>A0A5B7Y9U1_9ALTE</name>
<dbReference type="GO" id="GO:0005524">
    <property type="term" value="F:ATP binding"/>
    <property type="evidence" value="ECO:0007669"/>
    <property type="project" value="InterPro"/>
</dbReference>
<organism evidence="2 3">
    <name type="scientific">Salinimonas iocasae</name>
    <dbReference type="NCBI Taxonomy" id="2572577"/>
    <lineage>
        <taxon>Bacteria</taxon>
        <taxon>Pseudomonadati</taxon>
        <taxon>Pseudomonadota</taxon>
        <taxon>Gammaproteobacteria</taxon>
        <taxon>Alteromonadales</taxon>
        <taxon>Alteromonadaceae</taxon>
        <taxon>Alteromonas/Salinimonas group</taxon>
        <taxon>Salinimonas</taxon>
    </lineage>
</organism>
<dbReference type="KEGG" id="salk:FBQ74_00780"/>
<protein>
    <recommendedName>
        <fullName evidence="1">Prokaryotic glutathione synthetase ATP-binding domain-containing protein</fullName>
    </recommendedName>
</protein>
<sequence>MSRIAFLSTDNLEDFFVYDELLVPVFEQSGHQVETVSWHSSDTDWSVYSMVIVRSTWDYQTQPEAFLRCLKNIDKQTRLQNPLELMRWNLDKSYLKSLAEAGIATLPTRWVEHYDEPLLIEQFSAFHTDKMVIKPTVSANADDTFVITPDSVKAQSALLSSCFNHRAHMIQPFADEIVNHGEYSLFYFGGELSHCILKTPKGGDFRVQEEHGGSLELVNADAAQQHISEAVLAALPQPALYARIDIVQFNNQWCVIEVELIEPSLYFNLDDQSPRRFVEAVTELLN</sequence>
<dbReference type="PANTHER" id="PTHR39217">
    <property type="match status" value="1"/>
</dbReference>
<dbReference type="Gene3D" id="3.30.470.20">
    <property type="entry name" value="ATP-grasp fold, B domain"/>
    <property type="match status" value="1"/>
</dbReference>
<evidence type="ECO:0000259" key="1">
    <source>
        <dbReference type="Pfam" id="PF02955"/>
    </source>
</evidence>
<dbReference type="PANTHER" id="PTHR39217:SF1">
    <property type="entry name" value="GLUTATHIONE SYNTHETASE"/>
    <property type="match status" value="1"/>
</dbReference>
<dbReference type="OrthoDB" id="3373978at2"/>
<dbReference type="InterPro" id="IPR053191">
    <property type="entry name" value="DcsG_Biosynth_Enzyme"/>
</dbReference>
<accession>A0A5B7Y9U1</accession>
<keyword evidence="3" id="KW-1185">Reference proteome</keyword>
<dbReference type="GO" id="GO:0004363">
    <property type="term" value="F:glutathione synthase activity"/>
    <property type="evidence" value="ECO:0007669"/>
    <property type="project" value="InterPro"/>
</dbReference>
<dbReference type="Pfam" id="PF02955">
    <property type="entry name" value="GSH-S_ATP"/>
    <property type="match status" value="1"/>
</dbReference>
<dbReference type="EMBL" id="CP039852">
    <property type="protein sequence ID" value="QCZ92096.1"/>
    <property type="molecule type" value="Genomic_DNA"/>
</dbReference>
<proteinExistence type="predicted"/>